<dbReference type="EMBL" id="CAJVQA010006310">
    <property type="protein sequence ID" value="CAG8638303.1"/>
    <property type="molecule type" value="Genomic_DNA"/>
</dbReference>
<feature type="transmembrane region" description="Helical" evidence="2">
    <location>
        <begin position="21"/>
        <end position="42"/>
    </location>
</feature>
<name>A0A9N9DKG3_9GLOM</name>
<evidence type="ECO:0000256" key="1">
    <source>
        <dbReference type="SAM" id="Coils"/>
    </source>
</evidence>
<accession>A0A9N9DKG3</accession>
<keyword evidence="2" id="KW-0812">Transmembrane</keyword>
<reference evidence="3" key="1">
    <citation type="submission" date="2021-06" db="EMBL/GenBank/DDBJ databases">
        <authorList>
            <person name="Kallberg Y."/>
            <person name="Tangrot J."/>
            <person name="Rosling A."/>
        </authorList>
    </citation>
    <scope>NUCLEOTIDE SEQUENCE</scope>
    <source>
        <strain evidence="3">FL966</strain>
    </source>
</reference>
<evidence type="ECO:0000313" key="4">
    <source>
        <dbReference type="Proteomes" id="UP000789759"/>
    </source>
</evidence>
<dbReference type="AlphaFoldDB" id="A0A9N9DKG3"/>
<feature type="coiled-coil region" evidence="1">
    <location>
        <begin position="547"/>
        <end position="574"/>
    </location>
</feature>
<proteinExistence type="predicted"/>
<keyword evidence="2" id="KW-0472">Membrane</keyword>
<keyword evidence="4" id="KW-1185">Reference proteome</keyword>
<sequence length="586" mass="67308">MLLKKIFRKDRKTEPTSVFSLRLIVATLLVIILVGYAIFLILDIYNDHPAIQSSFIETGSLPVPVLMFSNIPQKSYLNCYFTYAANSTREDNKACAQYIEQSALSSTLKYEGYFKTSGNLFFSTSSNEGLKNIGFIIYADNATYNTSDPSMSIDLLAIDSELYNIYGSKLFETQNSMFLDSSYNIQVTRSIKYLMSRSWKNYFGFAPDLERIPYVTSTIESSLISNTTGPLTLFSTINIEPQSFIVQVDTDQSYHVSNSLGLFGGAFGLITSFYALLFGAGTIKPWGFVQKHLFKVNRIVQDKLIITLESMPFISHLTQDTNDLKDDLSTEQLEKRLDLLQLFLRDYVVNVQYLEQIQQSNTDCNSYITEPSDINGSYYNGYFSIPFENKYKLILNSPNNTKNGEHDERSIMFELSFMDEIVYQNTSSHFFVTVSDSENVYLKETISSIFLQSITQTNTYQILTGQAVSLYFGRSIRKIIIPNWKAIMGFQPDYDIKPYLTSRKGDDAIQPFGLIQRHGYFYEKTQKKFTKFLSTFPLVQLSDPPNNIDDKNRVEQLEKKIDELELFLRDYVVEVQHLDKVYKNIK</sequence>
<keyword evidence="2" id="KW-1133">Transmembrane helix</keyword>
<comment type="caution">
    <text evidence="3">The sequence shown here is derived from an EMBL/GenBank/DDBJ whole genome shotgun (WGS) entry which is preliminary data.</text>
</comment>
<keyword evidence="1" id="KW-0175">Coiled coil</keyword>
<evidence type="ECO:0000256" key="2">
    <source>
        <dbReference type="SAM" id="Phobius"/>
    </source>
</evidence>
<feature type="non-terminal residue" evidence="3">
    <location>
        <position position="586"/>
    </location>
</feature>
<dbReference type="OrthoDB" id="2421077at2759"/>
<gene>
    <name evidence="3" type="ORF">CPELLU_LOCUS8728</name>
</gene>
<dbReference type="Proteomes" id="UP000789759">
    <property type="component" value="Unassembled WGS sequence"/>
</dbReference>
<evidence type="ECO:0000313" key="3">
    <source>
        <dbReference type="EMBL" id="CAG8638303.1"/>
    </source>
</evidence>
<protein>
    <submittedName>
        <fullName evidence="3">4036_t:CDS:1</fullName>
    </submittedName>
</protein>
<organism evidence="3 4">
    <name type="scientific">Cetraspora pellucida</name>
    <dbReference type="NCBI Taxonomy" id="1433469"/>
    <lineage>
        <taxon>Eukaryota</taxon>
        <taxon>Fungi</taxon>
        <taxon>Fungi incertae sedis</taxon>
        <taxon>Mucoromycota</taxon>
        <taxon>Glomeromycotina</taxon>
        <taxon>Glomeromycetes</taxon>
        <taxon>Diversisporales</taxon>
        <taxon>Gigasporaceae</taxon>
        <taxon>Cetraspora</taxon>
    </lineage>
</organism>